<gene>
    <name evidence="3" type="ORF">LJD61_11035</name>
</gene>
<dbReference type="RefSeq" id="WP_255227599.1">
    <property type="nucleotide sequence ID" value="NZ_JAJEKE010000009.1"/>
</dbReference>
<dbReference type="InterPro" id="IPR041465">
    <property type="entry name" value="SfsA_N"/>
</dbReference>
<dbReference type="InterPro" id="IPR005224">
    <property type="entry name" value="SfsA"/>
</dbReference>
<accession>A0ABT1NFN4</accession>
<sequence>MISLEKPIEGIFIREQKNRFICEVMVDDEVIECYVPSSCRLDNFIDLHGKRVLLLPTMAPSARTRYSLFAVPYKRNHILLNLGRVNSVIERDIKKRCFSTLGKRSAVYREYKVGSYKSDLFIANSSTLLEIKSVLSLEKSAVFPTVFSQRTLNQFKEISSLMDRGYNAALVIASINPYVEEIQIDTSSPFYESLAPCIEKGMQLFAVSLHIYQGEARIKQKIKIKT</sequence>
<proteinExistence type="predicted"/>
<dbReference type="Pfam" id="PF17746">
    <property type="entry name" value="SfsA_N"/>
    <property type="match status" value="1"/>
</dbReference>
<evidence type="ECO:0000313" key="3">
    <source>
        <dbReference type="EMBL" id="MCQ1530078.1"/>
    </source>
</evidence>
<dbReference type="Gene3D" id="3.40.1350.60">
    <property type="match status" value="1"/>
</dbReference>
<feature type="domain" description="Sugar fermentation stimulation protein C-terminal" evidence="1">
    <location>
        <begin position="85"/>
        <end position="212"/>
    </location>
</feature>
<name>A0ABT1NFN4_9FIRM</name>
<dbReference type="EMBL" id="JAJEKE010000009">
    <property type="protein sequence ID" value="MCQ1530078.1"/>
    <property type="molecule type" value="Genomic_DNA"/>
</dbReference>
<dbReference type="Gene3D" id="2.40.50.580">
    <property type="match status" value="1"/>
</dbReference>
<reference evidence="3 4" key="1">
    <citation type="submission" date="2021-10" db="EMBL/GenBank/DDBJ databases">
        <title>Lutispora strain m25 sp. nov., a thermophilic, non-spore-forming bacterium isolated from a lab-scale methanogenic bioreactor digesting anaerobic sludge.</title>
        <authorList>
            <person name="El Houari A."/>
            <person name="Mcdonald J."/>
        </authorList>
    </citation>
    <scope>NUCLEOTIDE SEQUENCE [LARGE SCALE GENOMIC DNA]</scope>
    <source>
        <strain evidence="4">m25</strain>
    </source>
</reference>
<dbReference type="InterPro" id="IPR040452">
    <property type="entry name" value="SfsA_C"/>
</dbReference>
<protein>
    <submittedName>
        <fullName evidence="3">DNA/RNA nuclease SfsA</fullName>
    </submittedName>
</protein>
<evidence type="ECO:0000313" key="4">
    <source>
        <dbReference type="Proteomes" id="UP001651880"/>
    </source>
</evidence>
<dbReference type="Pfam" id="PF03749">
    <property type="entry name" value="SfsA"/>
    <property type="match status" value="1"/>
</dbReference>
<dbReference type="PANTHER" id="PTHR30545:SF2">
    <property type="entry name" value="SUGAR FERMENTATION STIMULATION PROTEIN A"/>
    <property type="match status" value="1"/>
</dbReference>
<comment type="caution">
    <text evidence="3">The sequence shown here is derived from an EMBL/GenBank/DDBJ whole genome shotgun (WGS) entry which is preliminary data.</text>
</comment>
<dbReference type="Proteomes" id="UP001651880">
    <property type="component" value="Unassembled WGS sequence"/>
</dbReference>
<feature type="domain" description="SfsA N-terminal OB" evidence="2">
    <location>
        <begin position="17"/>
        <end position="78"/>
    </location>
</feature>
<evidence type="ECO:0000259" key="2">
    <source>
        <dbReference type="Pfam" id="PF17746"/>
    </source>
</evidence>
<keyword evidence="4" id="KW-1185">Reference proteome</keyword>
<dbReference type="PANTHER" id="PTHR30545">
    <property type="entry name" value="SUGAR FERMENTATION STIMULATION PROTEIN A"/>
    <property type="match status" value="1"/>
</dbReference>
<evidence type="ECO:0000259" key="1">
    <source>
        <dbReference type="Pfam" id="PF03749"/>
    </source>
</evidence>
<organism evidence="3 4">
    <name type="scientific">Lutispora saccharofermentans</name>
    <dbReference type="NCBI Taxonomy" id="3024236"/>
    <lineage>
        <taxon>Bacteria</taxon>
        <taxon>Bacillati</taxon>
        <taxon>Bacillota</taxon>
        <taxon>Clostridia</taxon>
        <taxon>Lutisporales</taxon>
        <taxon>Lutisporaceae</taxon>
        <taxon>Lutispora</taxon>
    </lineage>
</organism>